<name>A0A0G0Z178_9BACT</name>
<dbReference type="NCBIfam" id="TIGR04256">
    <property type="entry name" value="GxxExxY"/>
    <property type="match status" value="1"/>
</dbReference>
<comment type="caution">
    <text evidence="1">The sequence shown here is derived from an EMBL/GenBank/DDBJ whole genome shotgun (WGS) entry which is preliminary data.</text>
</comment>
<organism evidence="1 2">
    <name type="scientific">Candidatus Kuenenbacteria bacterium GW2011_GWA2_42_15</name>
    <dbReference type="NCBI Taxonomy" id="1618677"/>
    <lineage>
        <taxon>Bacteria</taxon>
        <taxon>Candidatus Kueneniibacteriota</taxon>
    </lineage>
</organism>
<dbReference type="AlphaFoldDB" id="A0A0G0Z178"/>
<protein>
    <recommendedName>
        <fullName evidence="3">GxxExxY protein</fullName>
    </recommendedName>
</protein>
<dbReference type="InterPro" id="IPR026350">
    <property type="entry name" value="GxxExxY"/>
</dbReference>
<reference evidence="1 2" key="1">
    <citation type="journal article" date="2015" name="Nature">
        <title>rRNA introns, odd ribosomes, and small enigmatic genomes across a large radiation of phyla.</title>
        <authorList>
            <person name="Brown C.T."/>
            <person name="Hug L.A."/>
            <person name="Thomas B.C."/>
            <person name="Sharon I."/>
            <person name="Castelle C.J."/>
            <person name="Singh A."/>
            <person name="Wilkins M.J."/>
            <person name="Williams K.H."/>
            <person name="Banfield J.F."/>
        </authorList>
    </citation>
    <scope>NUCLEOTIDE SEQUENCE [LARGE SCALE GENOMIC DNA]</scope>
</reference>
<evidence type="ECO:0008006" key="3">
    <source>
        <dbReference type="Google" id="ProtNLM"/>
    </source>
</evidence>
<dbReference type="EMBL" id="LCCW01000011">
    <property type="protein sequence ID" value="KKS42567.1"/>
    <property type="molecule type" value="Genomic_DNA"/>
</dbReference>
<dbReference type="Proteomes" id="UP000034516">
    <property type="component" value="Unassembled WGS sequence"/>
</dbReference>
<accession>A0A0G0Z178</accession>
<evidence type="ECO:0000313" key="1">
    <source>
        <dbReference type="EMBL" id="KKS42567.1"/>
    </source>
</evidence>
<proteinExistence type="predicted"/>
<evidence type="ECO:0000313" key="2">
    <source>
        <dbReference type="Proteomes" id="UP000034516"/>
    </source>
</evidence>
<dbReference type="Pfam" id="PF13366">
    <property type="entry name" value="PDDEXK_3"/>
    <property type="match status" value="1"/>
</dbReference>
<sequence length="135" mass="15989">MIDKKVDLIFKEETYKLRGILFDVHNKLSSVQKEEAYGNALEVVFKKLAIPYAREKEIALDFDGENIGRLYLDFIVWDQIGLELKAKKFLTQEDFRQSLRYLEALKLPLILLVNFRSQKLIIKRIINAKYQSHQR</sequence>
<gene>
    <name evidence="1" type="ORF">UV02_C0011G0015</name>
</gene>